<dbReference type="GO" id="GO:0005737">
    <property type="term" value="C:cytoplasm"/>
    <property type="evidence" value="ECO:0007669"/>
    <property type="project" value="TreeGrafter"/>
</dbReference>
<name>A0A2M7X0L1_UNCKA</name>
<gene>
    <name evidence="6" type="ORF">CO179_04760</name>
</gene>
<dbReference type="GO" id="GO:0003677">
    <property type="term" value="F:DNA binding"/>
    <property type="evidence" value="ECO:0007669"/>
    <property type="project" value="InterPro"/>
</dbReference>
<dbReference type="EC" id="2.1.1.-" evidence="4"/>
<dbReference type="PANTHER" id="PTHR13370">
    <property type="entry name" value="RNA METHYLASE-RELATED"/>
    <property type="match status" value="1"/>
</dbReference>
<dbReference type="GO" id="GO:0032259">
    <property type="term" value="P:methylation"/>
    <property type="evidence" value="ECO:0007669"/>
    <property type="project" value="UniProtKB-KW"/>
</dbReference>
<dbReference type="Pfam" id="PF01555">
    <property type="entry name" value="N6_N4_Mtase"/>
    <property type="match status" value="1"/>
</dbReference>
<sequence>MDINIGDIFQLGDHLLLCGDSLEQDQVERLLNGKSIDLVLTDPPYGVGYVENKSGFAKISNDTVIANDEEQSEDEYAIFTQGWIGSVLPYLNDKNTFYIFNSDKMIFALREGMRQAGVRFTQILIWIKNHAVIGRMDYLPQHEFIAYGWFGTHEFHKSKDKSILFYPKPNKSKLHPTMKPVGLLRRLILNSTKVGDAVYDPFEGSGSTLIACEQTKRRCLTIEVDPKYCQTIIDRFNKLTDKEVKRL</sequence>
<evidence type="ECO:0000256" key="1">
    <source>
        <dbReference type="ARBA" id="ARBA00006594"/>
    </source>
</evidence>
<organism evidence="6 7">
    <name type="scientific">candidate division WWE3 bacterium CG_4_9_14_3_um_filter_39_7</name>
    <dbReference type="NCBI Taxonomy" id="1975080"/>
    <lineage>
        <taxon>Bacteria</taxon>
        <taxon>Katanobacteria</taxon>
    </lineage>
</organism>
<reference evidence="7" key="1">
    <citation type="submission" date="2017-09" db="EMBL/GenBank/DDBJ databases">
        <title>Depth-based differentiation of microbial function through sediment-hosted aquifers and enrichment of novel symbionts in the deep terrestrial subsurface.</title>
        <authorList>
            <person name="Probst A.J."/>
            <person name="Ladd B."/>
            <person name="Jarett J.K."/>
            <person name="Geller-Mcgrath D.E."/>
            <person name="Sieber C.M.K."/>
            <person name="Emerson J.B."/>
            <person name="Anantharaman K."/>
            <person name="Thomas B.C."/>
            <person name="Malmstrom R."/>
            <person name="Stieglmeier M."/>
            <person name="Klingl A."/>
            <person name="Woyke T."/>
            <person name="Ryan C.M."/>
            <person name="Banfield J.F."/>
        </authorList>
    </citation>
    <scope>NUCLEOTIDE SEQUENCE [LARGE SCALE GENOMIC DNA]</scope>
</reference>
<dbReference type="InterPro" id="IPR002052">
    <property type="entry name" value="DNA_methylase_N6_adenine_CS"/>
</dbReference>
<dbReference type="PRINTS" id="PR00508">
    <property type="entry name" value="S21N4MTFRASE"/>
</dbReference>
<evidence type="ECO:0000256" key="2">
    <source>
        <dbReference type="ARBA" id="ARBA00022603"/>
    </source>
</evidence>
<dbReference type="SUPFAM" id="SSF53335">
    <property type="entry name" value="S-adenosyl-L-methionine-dependent methyltransferases"/>
    <property type="match status" value="1"/>
</dbReference>
<dbReference type="Proteomes" id="UP000231195">
    <property type="component" value="Unassembled WGS sequence"/>
</dbReference>
<protein>
    <recommendedName>
        <fullName evidence="4">Methyltransferase</fullName>
        <ecNumber evidence="4">2.1.1.-</ecNumber>
    </recommendedName>
</protein>
<dbReference type="InterPro" id="IPR001091">
    <property type="entry name" value="RM_Methyltransferase"/>
</dbReference>
<dbReference type="AlphaFoldDB" id="A0A2M7X0L1"/>
<proteinExistence type="inferred from homology"/>
<dbReference type="PROSITE" id="PS00092">
    <property type="entry name" value="N6_MTASE"/>
    <property type="match status" value="1"/>
</dbReference>
<dbReference type="Gene3D" id="3.40.50.150">
    <property type="entry name" value="Vaccinia Virus protein VP39"/>
    <property type="match status" value="1"/>
</dbReference>
<keyword evidence="3" id="KW-0808">Transferase</keyword>
<dbReference type="EMBL" id="PFWZ01000161">
    <property type="protein sequence ID" value="PJA39675.1"/>
    <property type="molecule type" value="Genomic_DNA"/>
</dbReference>
<comment type="similarity">
    <text evidence="1 4">Belongs to the N(4)/N(6)-methyltransferase family.</text>
</comment>
<evidence type="ECO:0000313" key="6">
    <source>
        <dbReference type="EMBL" id="PJA39675.1"/>
    </source>
</evidence>
<evidence type="ECO:0000256" key="4">
    <source>
        <dbReference type="RuleBase" id="RU362026"/>
    </source>
</evidence>
<accession>A0A2M7X0L1</accession>
<dbReference type="PANTHER" id="PTHR13370:SF3">
    <property type="entry name" value="TRNA (GUANINE(10)-N2)-METHYLTRANSFERASE HOMOLOG"/>
    <property type="match status" value="1"/>
</dbReference>
<evidence type="ECO:0000313" key="7">
    <source>
        <dbReference type="Proteomes" id="UP000231195"/>
    </source>
</evidence>
<comment type="caution">
    <text evidence="6">The sequence shown here is derived from an EMBL/GenBank/DDBJ whole genome shotgun (WGS) entry which is preliminary data.</text>
</comment>
<dbReference type="InterPro" id="IPR029063">
    <property type="entry name" value="SAM-dependent_MTases_sf"/>
</dbReference>
<evidence type="ECO:0000256" key="3">
    <source>
        <dbReference type="ARBA" id="ARBA00022679"/>
    </source>
</evidence>
<evidence type="ECO:0000259" key="5">
    <source>
        <dbReference type="Pfam" id="PF01555"/>
    </source>
</evidence>
<keyword evidence="2 6" id="KW-0489">Methyltransferase</keyword>
<dbReference type="InterPro" id="IPR002941">
    <property type="entry name" value="DNA_methylase_N4/N6"/>
</dbReference>
<feature type="domain" description="DNA methylase N-4/N-6" evidence="5">
    <location>
        <begin position="36"/>
        <end position="232"/>
    </location>
</feature>
<dbReference type="GO" id="GO:0008170">
    <property type="term" value="F:N-methyltransferase activity"/>
    <property type="evidence" value="ECO:0007669"/>
    <property type="project" value="InterPro"/>
</dbReference>